<dbReference type="GO" id="GO:0001733">
    <property type="term" value="F:galactosylceramide sulfotransferase activity"/>
    <property type="evidence" value="ECO:0007669"/>
    <property type="project" value="InterPro"/>
</dbReference>
<comment type="subcellular location">
    <subcellularLocation>
        <location evidence="1">Golgi apparatus membrane</location>
        <topology evidence="1">Single-pass type II membrane protein</topology>
    </subcellularLocation>
</comment>
<evidence type="ECO:0000256" key="5">
    <source>
        <dbReference type="ARBA" id="ARBA00022968"/>
    </source>
</evidence>
<feature type="transmembrane region" description="Helical" evidence="10">
    <location>
        <begin position="12"/>
        <end position="36"/>
    </location>
</feature>
<dbReference type="InterPro" id="IPR027417">
    <property type="entry name" value="P-loop_NTPase"/>
</dbReference>
<evidence type="ECO:0000256" key="4">
    <source>
        <dbReference type="ARBA" id="ARBA00022692"/>
    </source>
</evidence>
<evidence type="ECO:0000256" key="9">
    <source>
        <dbReference type="ARBA" id="ARBA00023180"/>
    </source>
</evidence>
<dbReference type="PANTHER" id="PTHR14647:SF87">
    <property type="entry name" value="PUTATIVE-RELATED"/>
    <property type="match status" value="1"/>
</dbReference>
<evidence type="ECO:0000256" key="3">
    <source>
        <dbReference type="ARBA" id="ARBA00022679"/>
    </source>
</evidence>
<evidence type="ECO:0000256" key="6">
    <source>
        <dbReference type="ARBA" id="ARBA00022989"/>
    </source>
</evidence>
<keyword evidence="6 10" id="KW-1133">Transmembrane helix</keyword>
<keyword evidence="9" id="KW-0325">Glycoprotein</keyword>
<evidence type="ECO:0000256" key="7">
    <source>
        <dbReference type="ARBA" id="ARBA00023034"/>
    </source>
</evidence>
<keyword evidence="7" id="KW-0333">Golgi apparatus</keyword>
<protein>
    <submittedName>
        <fullName evidence="11">Uncharacterized protein</fullName>
    </submittedName>
</protein>
<proteinExistence type="inferred from homology"/>
<keyword evidence="12" id="KW-1185">Reference proteome</keyword>
<dbReference type="PANTHER" id="PTHR14647">
    <property type="entry name" value="GALACTOSE-3-O-SULFOTRANSFERASE"/>
    <property type="match status" value="1"/>
</dbReference>
<dbReference type="InterPro" id="IPR009729">
    <property type="entry name" value="Gal-3-0_sulfotransfrase"/>
</dbReference>
<comment type="similarity">
    <text evidence="2">Belongs to the galactose-3-O-sulfotransferase family.</text>
</comment>
<keyword evidence="3" id="KW-0808">Transferase</keyword>
<keyword evidence="8 10" id="KW-0472">Membrane</keyword>
<evidence type="ECO:0000256" key="8">
    <source>
        <dbReference type="ARBA" id="ARBA00023136"/>
    </source>
</evidence>
<dbReference type="GO" id="GO:0000139">
    <property type="term" value="C:Golgi membrane"/>
    <property type="evidence" value="ECO:0007669"/>
    <property type="project" value="UniProtKB-SubCell"/>
</dbReference>
<dbReference type="EMBL" id="JAWDGP010006640">
    <property type="protein sequence ID" value="KAK3737596.1"/>
    <property type="molecule type" value="Genomic_DNA"/>
</dbReference>
<dbReference type="Pfam" id="PF06990">
    <property type="entry name" value="Gal-3-0_sulfotr"/>
    <property type="match status" value="1"/>
</dbReference>
<evidence type="ECO:0000313" key="11">
    <source>
        <dbReference type="EMBL" id="KAK3737596.1"/>
    </source>
</evidence>
<reference evidence="11" key="1">
    <citation type="journal article" date="2023" name="G3 (Bethesda)">
        <title>A reference genome for the long-term kleptoplast-retaining sea slug Elysia crispata morphotype clarki.</title>
        <authorList>
            <person name="Eastman K.E."/>
            <person name="Pendleton A.L."/>
            <person name="Shaikh M.A."/>
            <person name="Suttiyut T."/>
            <person name="Ogas R."/>
            <person name="Tomko P."/>
            <person name="Gavelis G."/>
            <person name="Widhalm J.R."/>
            <person name="Wisecaver J.H."/>
        </authorList>
    </citation>
    <scope>NUCLEOTIDE SEQUENCE</scope>
    <source>
        <strain evidence="11">ECLA1</strain>
    </source>
</reference>
<keyword evidence="5" id="KW-0735">Signal-anchor</keyword>
<evidence type="ECO:0000256" key="1">
    <source>
        <dbReference type="ARBA" id="ARBA00004323"/>
    </source>
</evidence>
<evidence type="ECO:0000256" key="2">
    <source>
        <dbReference type="ARBA" id="ARBA00008124"/>
    </source>
</evidence>
<evidence type="ECO:0000313" key="12">
    <source>
        <dbReference type="Proteomes" id="UP001283361"/>
    </source>
</evidence>
<gene>
    <name evidence="11" type="ORF">RRG08_062223</name>
</gene>
<dbReference type="Gene3D" id="3.40.50.300">
    <property type="entry name" value="P-loop containing nucleotide triphosphate hydrolases"/>
    <property type="match status" value="1"/>
</dbReference>
<accession>A0AAE0Y9Q1</accession>
<sequence length="421" mass="49249">MKPKRQVLTHKINLRARCVITLVALLSFCIVALVYMECDVLPHGPAQFVPSDEGDSPEIQQVVFAKVHKAASSTVQNILLRFAMVRNLSVLLPKNRSPIINQTGFGIYRHLIVPHPEGKDKFDILCNHVVYNEKEIEKYFANNATRVAILRDPMKQSISALVYYYTNYPTHILKKALAKYPKDPINEFLRHPKDFYEPNKKWGPMTSFINNRMSLDLGFDRYNIEISKHNATKIEAFIKRVEKEFDLVLISDYFDESMVLLRRKLGWSMKDVIYLKVNTAKHQPTSSPLSCKPNISKEVVQTFRQWDKVDYALYEHFLPRFLKTIKSEPHFEAEVRAFQEIQTLVKDYCFLGKTRQDLQITENFWTDSFNVSKYDCKLMRMDEVGLVNIARTKQNNRYKSFRNTSSIVRDQINQKKYKARS</sequence>
<keyword evidence="4 10" id="KW-0812">Transmembrane</keyword>
<dbReference type="Proteomes" id="UP001283361">
    <property type="component" value="Unassembled WGS sequence"/>
</dbReference>
<evidence type="ECO:0000256" key="10">
    <source>
        <dbReference type="SAM" id="Phobius"/>
    </source>
</evidence>
<dbReference type="AlphaFoldDB" id="A0AAE0Y9Q1"/>
<name>A0AAE0Y9Q1_9GAST</name>
<comment type="caution">
    <text evidence="11">The sequence shown here is derived from an EMBL/GenBank/DDBJ whole genome shotgun (WGS) entry which is preliminary data.</text>
</comment>
<organism evidence="11 12">
    <name type="scientific">Elysia crispata</name>
    <name type="common">lettuce slug</name>
    <dbReference type="NCBI Taxonomy" id="231223"/>
    <lineage>
        <taxon>Eukaryota</taxon>
        <taxon>Metazoa</taxon>
        <taxon>Spiralia</taxon>
        <taxon>Lophotrochozoa</taxon>
        <taxon>Mollusca</taxon>
        <taxon>Gastropoda</taxon>
        <taxon>Heterobranchia</taxon>
        <taxon>Euthyneura</taxon>
        <taxon>Panpulmonata</taxon>
        <taxon>Sacoglossa</taxon>
        <taxon>Placobranchoidea</taxon>
        <taxon>Plakobranchidae</taxon>
        <taxon>Elysia</taxon>
    </lineage>
</organism>
<dbReference type="GO" id="GO:0009247">
    <property type="term" value="P:glycolipid biosynthetic process"/>
    <property type="evidence" value="ECO:0007669"/>
    <property type="project" value="InterPro"/>
</dbReference>